<dbReference type="EMBL" id="JAUSTO010000001">
    <property type="protein sequence ID" value="MDQ0151348.1"/>
    <property type="molecule type" value="Genomic_DNA"/>
</dbReference>
<sequence length="358" mass="40027">MSELISYKCPNCGGDLRYMPEKGDYGCAYCDSHFDLAALEKLYESQDASSDAAGAEAEKEQGAAESGEILQYSCPSCGAEIVTDESTAATFCYYCHNPVVLSGRLGGAYRPDYVVPFAIERKRALEIFDSWIRQKKFVPRAFYNKQQIEKFSGVYFPYLLYSCEVSGSIDVNARRIERSRAGDYENITTSTYHIRREGTLPVNSVAKNALKKANSVLVEGVQPFNTEGLKPFHMSYLSGFLAERKDTKPEELAQAVEQEVRSYALSRLKSSISGYEDVTVSGDNLKFSGAEWKYALMPVWTMTYKDPGSDKLYYFSLNGQSGKVIGELPVDRKALALYFLQIFVPLLAALLALSYFFL</sequence>
<keyword evidence="1" id="KW-0472">Membrane</keyword>
<keyword evidence="1" id="KW-1133">Transmembrane helix</keyword>
<dbReference type="RefSeq" id="WP_307251749.1">
    <property type="nucleotide sequence ID" value="NZ_JAUSTO010000001.1"/>
</dbReference>
<dbReference type="PANTHER" id="PTHR37826:SF3">
    <property type="entry name" value="J DOMAIN-CONTAINING PROTEIN"/>
    <property type="match status" value="1"/>
</dbReference>
<proteinExistence type="predicted"/>
<dbReference type="GO" id="GO:0000428">
    <property type="term" value="C:DNA-directed RNA polymerase complex"/>
    <property type="evidence" value="ECO:0007669"/>
    <property type="project" value="UniProtKB-KW"/>
</dbReference>
<dbReference type="Gene3D" id="2.20.28.30">
    <property type="entry name" value="RNA polymerase ii, chain L"/>
    <property type="match status" value="1"/>
</dbReference>
<keyword evidence="3" id="KW-1185">Reference proteome</keyword>
<organism evidence="2 3">
    <name type="scientific">Moryella indoligenes</name>
    <dbReference type="NCBI Taxonomy" id="371674"/>
    <lineage>
        <taxon>Bacteria</taxon>
        <taxon>Bacillati</taxon>
        <taxon>Bacillota</taxon>
        <taxon>Clostridia</taxon>
        <taxon>Lachnospirales</taxon>
        <taxon>Lachnospiraceae</taxon>
        <taxon>Moryella</taxon>
    </lineage>
</organism>
<reference evidence="2" key="1">
    <citation type="submission" date="2023-07" db="EMBL/GenBank/DDBJ databases">
        <title>Genomic Encyclopedia of Type Strains, Phase IV (KMG-IV): sequencing the most valuable type-strain genomes for metagenomic binning, comparative biology and taxonomic classification.</title>
        <authorList>
            <person name="Goeker M."/>
        </authorList>
    </citation>
    <scope>NUCLEOTIDE SEQUENCE</scope>
    <source>
        <strain evidence="2">DSM 19659</strain>
    </source>
</reference>
<comment type="caution">
    <text evidence="2">The sequence shown here is derived from an EMBL/GenBank/DDBJ whole genome shotgun (WGS) entry which is preliminary data.</text>
</comment>
<accession>A0AAE3V7W7</accession>
<protein>
    <submittedName>
        <fullName evidence="2">DNA-directed RNA polymerase subunit RPC12/RpoP</fullName>
    </submittedName>
</protein>
<gene>
    <name evidence="2" type="ORF">J2S20_000022</name>
</gene>
<evidence type="ECO:0000256" key="1">
    <source>
        <dbReference type="SAM" id="Phobius"/>
    </source>
</evidence>
<feature type="transmembrane region" description="Helical" evidence="1">
    <location>
        <begin position="335"/>
        <end position="357"/>
    </location>
</feature>
<dbReference type="AlphaFoldDB" id="A0AAE3V7W7"/>
<evidence type="ECO:0000313" key="2">
    <source>
        <dbReference type="EMBL" id="MDQ0151348.1"/>
    </source>
</evidence>
<name>A0AAE3V7W7_9FIRM</name>
<dbReference type="Proteomes" id="UP001241537">
    <property type="component" value="Unassembled WGS sequence"/>
</dbReference>
<keyword evidence="2" id="KW-0804">Transcription</keyword>
<dbReference type="PANTHER" id="PTHR37826">
    <property type="entry name" value="FLOTILLIN BAND_7_5 DOMAIN PROTEIN"/>
    <property type="match status" value="1"/>
</dbReference>
<keyword evidence="1" id="KW-0812">Transmembrane</keyword>
<evidence type="ECO:0000313" key="3">
    <source>
        <dbReference type="Proteomes" id="UP001241537"/>
    </source>
</evidence>
<keyword evidence="2" id="KW-0240">DNA-directed RNA polymerase</keyword>